<dbReference type="EC" id="2.7.6.3" evidence="3"/>
<evidence type="ECO:0000259" key="14">
    <source>
        <dbReference type="Pfam" id="PF01288"/>
    </source>
</evidence>
<dbReference type="GO" id="GO:0046656">
    <property type="term" value="P:folic acid biosynthetic process"/>
    <property type="evidence" value="ECO:0007669"/>
    <property type="project" value="UniProtKB-KW"/>
</dbReference>
<dbReference type="PANTHER" id="PTHR43071:SF1">
    <property type="entry name" value="2-AMINO-4-HYDROXY-6-HYDROXYMETHYLDIHYDROPTERIDINE PYROPHOSPHOKINASE"/>
    <property type="match status" value="1"/>
</dbReference>
<dbReference type="KEGG" id="pcor:KS4_17640"/>
<keyword evidence="8" id="KW-0067">ATP-binding</keyword>
<dbReference type="SUPFAM" id="SSF55083">
    <property type="entry name" value="6-hydroxymethyl-7,8-dihydropterin pyrophosphokinase, HPPK"/>
    <property type="match status" value="1"/>
</dbReference>
<dbReference type="InterPro" id="IPR000550">
    <property type="entry name" value="Hppk"/>
</dbReference>
<evidence type="ECO:0000256" key="1">
    <source>
        <dbReference type="ARBA" id="ARBA00005051"/>
    </source>
</evidence>
<dbReference type="GO" id="GO:0005524">
    <property type="term" value="F:ATP binding"/>
    <property type="evidence" value="ECO:0007669"/>
    <property type="project" value="UniProtKB-KW"/>
</dbReference>
<accession>A0A517YU09</accession>
<dbReference type="GO" id="GO:0003848">
    <property type="term" value="F:2-amino-4-hydroxy-6-hydroxymethyldihydropteridine diphosphokinase activity"/>
    <property type="evidence" value="ECO:0007669"/>
    <property type="project" value="UniProtKB-EC"/>
</dbReference>
<keyword evidence="6" id="KW-0547">Nucleotide-binding</keyword>
<keyword evidence="5 15" id="KW-0808">Transferase</keyword>
<dbReference type="Proteomes" id="UP000317369">
    <property type="component" value="Chromosome"/>
</dbReference>
<evidence type="ECO:0000256" key="8">
    <source>
        <dbReference type="ARBA" id="ARBA00022840"/>
    </source>
</evidence>
<dbReference type="Pfam" id="PF01288">
    <property type="entry name" value="HPPK"/>
    <property type="match status" value="1"/>
</dbReference>
<dbReference type="GO" id="GO:0016301">
    <property type="term" value="F:kinase activity"/>
    <property type="evidence" value="ECO:0007669"/>
    <property type="project" value="UniProtKB-KW"/>
</dbReference>
<gene>
    <name evidence="15" type="primary">folK</name>
    <name evidence="15" type="ORF">KS4_17640</name>
</gene>
<dbReference type="Gene3D" id="3.30.70.560">
    <property type="entry name" value="7,8-Dihydro-6-hydroxymethylpterin-pyrophosphokinase HPPK"/>
    <property type="match status" value="1"/>
</dbReference>
<evidence type="ECO:0000256" key="7">
    <source>
        <dbReference type="ARBA" id="ARBA00022777"/>
    </source>
</evidence>
<evidence type="ECO:0000256" key="12">
    <source>
        <dbReference type="ARBA" id="ARBA00033413"/>
    </source>
</evidence>
<feature type="domain" description="7,8-dihydro-6-hydroxymethylpterin-pyrophosphokinase" evidence="14">
    <location>
        <begin position="21"/>
        <end position="157"/>
    </location>
</feature>
<dbReference type="CDD" id="cd00483">
    <property type="entry name" value="HPPK"/>
    <property type="match status" value="1"/>
</dbReference>
<dbReference type="InterPro" id="IPR035907">
    <property type="entry name" value="Hppk_sf"/>
</dbReference>
<dbReference type="AlphaFoldDB" id="A0A517YU09"/>
<feature type="compositionally biased region" description="Polar residues" evidence="13">
    <location>
        <begin position="186"/>
        <end position="198"/>
    </location>
</feature>
<keyword evidence="9" id="KW-0289">Folate biosynthesis</keyword>
<proteinExistence type="inferred from homology"/>
<comment type="similarity">
    <text evidence="2">Belongs to the HPPK family.</text>
</comment>
<evidence type="ECO:0000256" key="10">
    <source>
        <dbReference type="ARBA" id="ARBA00029409"/>
    </source>
</evidence>
<name>A0A517YU09_9BACT</name>
<evidence type="ECO:0000256" key="2">
    <source>
        <dbReference type="ARBA" id="ARBA00005810"/>
    </source>
</evidence>
<organism evidence="15 16">
    <name type="scientific">Poriferisphaera corsica</name>
    <dbReference type="NCBI Taxonomy" id="2528020"/>
    <lineage>
        <taxon>Bacteria</taxon>
        <taxon>Pseudomonadati</taxon>
        <taxon>Planctomycetota</taxon>
        <taxon>Phycisphaerae</taxon>
        <taxon>Phycisphaerales</taxon>
        <taxon>Phycisphaeraceae</taxon>
        <taxon>Poriferisphaera</taxon>
    </lineage>
</organism>
<evidence type="ECO:0000313" key="16">
    <source>
        <dbReference type="Proteomes" id="UP000317369"/>
    </source>
</evidence>
<dbReference type="GO" id="GO:0046654">
    <property type="term" value="P:tetrahydrofolate biosynthetic process"/>
    <property type="evidence" value="ECO:0007669"/>
    <property type="project" value="UniProtKB-UniPathway"/>
</dbReference>
<keyword evidence="7 15" id="KW-0418">Kinase</keyword>
<comment type="pathway">
    <text evidence="1">Cofactor biosynthesis; tetrahydrofolate biosynthesis; 2-amino-4-hydroxy-6-hydroxymethyl-7,8-dihydropteridine diphosphate from 7,8-dihydroneopterin triphosphate: step 4/4.</text>
</comment>
<sequence length="198" mass="22354">MLTFDLRHTNHKNVMLMTDYYLAIGSNLGNRQAHLDFAIEQLTEIDTSDVITVSPIYETEPISGDGIPDDLPSFLNGVVHIKSSLTPLILLNELQRIETEAGRPPKKDRAFWGSRTLDIDMLLVEDLVIDKGPELIIPHPRMCERWFVLKPLADIAPDLIHPTRNTTIRTLLAQLDHQPASRYSGGRQTDSSPDQQHD</sequence>
<evidence type="ECO:0000256" key="9">
    <source>
        <dbReference type="ARBA" id="ARBA00022909"/>
    </source>
</evidence>
<keyword evidence="16" id="KW-1185">Reference proteome</keyword>
<evidence type="ECO:0000256" key="5">
    <source>
        <dbReference type="ARBA" id="ARBA00022679"/>
    </source>
</evidence>
<evidence type="ECO:0000256" key="4">
    <source>
        <dbReference type="ARBA" id="ARBA00016218"/>
    </source>
</evidence>
<protein>
    <recommendedName>
        <fullName evidence="4">2-amino-4-hydroxy-6-hydroxymethyldihydropteridine pyrophosphokinase</fullName>
        <ecNumber evidence="3">2.7.6.3</ecNumber>
    </recommendedName>
    <alternativeName>
        <fullName evidence="11">6-hydroxymethyl-7,8-dihydropterin pyrophosphokinase</fullName>
    </alternativeName>
    <alternativeName>
        <fullName evidence="12">7,8-dihydro-6-hydroxymethylpterin-pyrophosphokinase</fullName>
    </alternativeName>
</protein>
<evidence type="ECO:0000256" key="13">
    <source>
        <dbReference type="SAM" id="MobiDB-lite"/>
    </source>
</evidence>
<dbReference type="UniPathway" id="UPA00077">
    <property type="reaction ID" value="UER00155"/>
</dbReference>
<feature type="region of interest" description="Disordered" evidence="13">
    <location>
        <begin position="179"/>
        <end position="198"/>
    </location>
</feature>
<evidence type="ECO:0000313" key="15">
    <source>
        <dbReference type="EMBL" id="QDU33708.1"/>
    </source>
</evidence>
<evidence type="ECO:0000256" key="6">
    <source>
        <dbReference type="ARBA" id="ARBA00022741"/>
    </source>
</evidence>
<evidence type="ECO:0000256" key="3">
    <source>
        <dbReference type="ARBA" id="ARBA00013253"/>
    </source>
</evidence>
<dbReference type="PANTHER" id="PTHR43071">
    <property type="entry name" value="2-AMINO-4-HYDROXY-6-HYDROXYMETHYLDIHYDROPTERIDINE PYROPHOSPHOKINASE"/>
    <property type="match status" value="1"/>
</dbReference>
<dbReference type="EMBL" id="CP036425">
    <property type="protein sequence ID" value="QDU33708.1"/>
    <property type="molecule type" value="Genomic_DNA"/>
</dbReference>
<dbReference type="NCBIfam" id="TIGR01498">
    <property type="entry name" value="folK"/>
    <property type="match status" value="1"/>
</dbReference>
<reference evidence="15 16" key="1">
    <citation type="submission" date="2019-02" db="EMBL/GenBank/DDBJ databases">
        <title>Deep-cultivation of Planctomycetes and their phenomic and genomic characterization uncovers novel biology.</title>
        <authorList>
            <person name="Wiegand S."/>
            <person name="Jogler M."/>
            <person name="Boedeker C."/>
            <person name="Pinto D."/>
            <person name="Vollmers J."/>
            <person name="Rivas-Marin E."/>
            <person name="Kohn T."/>
            <person name="Peeters S.H."/>
            <person name="Heuer A."/>
            <person name="Rast P."/>
            <person name="Oberbeckmann S."/>
            <person name="Bunk B."/>
            <person name="Jeske O."/>
            <person name="Meyerdierks A."/>
            <person name="Storesund J.E."/>
            <person name="Kallscheuer N."/>
            <person name="Luecker S."/>
            <person name="Lage O.M."/>
            <person name="Pohl T."/>
            <person name="Merkel B.J."/>
            <person name="Hornburger P."/>
            <person name="Mueller R.-W."/>
            <person name="Bruemmer F."/>
            <person name="Labrenz M."/>
            <person name="Spormann A.M."/>
            <person name="Op den Camp H."/>
            <person name="Overmann J."/>
            <person name="Amann R."/>
            <person name="Jetten M.S.M."/>
            <person name="Mascher T."/>
            <person name="Medema M.H."/>
            <person name="Devos D.P."/>
            <person name="Kaster A.-K."/>
            <person name="Ovreas L."/>
            <person name="Rohde M."/>
            <person name="Galperin M.Y."/>
            <person name="Jogler C."/>
        </authorList>
    </citation>
    <scope>NUCLEOTIDE SEQUENCE [LARGE SCALE GENOMIC DNA]</scope>
    <source>
        <strain evidence="15 16">KS4</strain>
    </source>
</reference>
<evidence type="ECO:0000256" key="11">
    <source>
        <dbReference type="ARBA" id="ARBA00029766"/>
    </source>
</evidence>
<comment type="function">
    <text evidence="10">Catalyzes the transfer of pyrophosphate from adenosine triphosphate (ATP) to 6-hydroxymethyl-7,8-dihydropterin, an enzymatic step in folate biosynthesis pathway.</text>
</comment>